<comment type="caution">
    <text evidence="4">The sequence shown here is derived from an EMBL/GenBank/DDBJ whole genome shotgun (WGS) entry which is preliminary data.</text>
</comment>
<feature type="compositionally biased region" description="Polar residues" evidence="2">
    <location>
        <begin position="183"/>
        <end position="194"/>
    </location>
</feature>
<sequence>MVEHRTEQTTGVPHTGDQPTTKIRFQNPQTETAFQGLAGIREGIPPSNEAVLVGIEQAKQSVLSSHNLLDREGRLIQRDTLLLLDLIKMVIEERNSDEKIQNFLYGVKRGYETTQTGANRDIYNSIIGLRDFVFEVIRSSDFRQAMMDFFQYLQLLVDENAGEEGFVGRITEGIKNLTRPSDETTTGPSILSTKHPTDATVVTGVGGSPQLSHEPSEHVLLPSEVKSESDLHRNQGMLSEPGQFSTQQQQQPWVGGSGISQQQIPIQSGFVGQQQQPYSSGISQQQQPYIGGVGSSGGISQQPSQMQGGEQLRTTSLYGTSHQGYGPLETGGGISQQHPHGMTSSSDQFREPSLQSNIQGGQFQPQLGGVGTYGISQQQAHWVSVANSNHTSNNNNGCHKLNNHWAQDIFQQKDQLIREAEQVFYQFDLNKNGVLGRTEFKLALLRLGLDKYQAKMMGRIVDVDQNGLVSLDEFINAYLYIKAGGNAWDVPSRKKQGFGISQQQQPWIGGQQQSGFVGQQQQPLMGGMQQQQGTYIPPPPSSTVSYSGVSHHYGHVGHVGHVQGEPSETKEDVEDRLINRFVALNKRFSKDPNYQKALFGLFNIFNQAKSLVGEVDTTNKTVDRISQDEDFRNLLYYAKLIMYEFSEQRIFDKWLQVNNDFMVHLKTDERMKGVFKDLMNDFRRYNKQPELLESKVEKDNLRMRLKNCRTILEEKKNMDITNELIRSSRELLETMRNDELNAELRDRSQKLISRLFLDEKGSFTLKPNALEQIRTILFVAIQEAINNWNTIEVEGDDGTQYFKISNIVLKANDILPDDVKFKVKNRTSMNYLEQRPENKLAESATLVSAHLYGMTAHLKDVAFVFDRRSFPSLSDRGIMDIDFARGGIDVKLKLKARLSQNRPFYVKDVKVGVDTLHIKFRQAEKHKLLLKMFSPIIQSRVRRKIHDNLQQALVVNVREIIERLNDLIEDTIIKGNQMAGTPQGGMVSGILGRVGVSTTPGGIGTSTTGLTGERDYPSRTERVSTIRE</sequence>
<dbReference type="InterPro" id="IPR011992">
    <property type="entry name" value="EF-hand-dom_pair"/>
</dbReference>
<dbReference type="PROSITE" id="PS00018">
    <property type="entry name" value="EF_HAND_1"/>
    <property type="match status" value="2"/>
</dbReference>
<dbReference type="GeneID" id="68098752"/>
<feature type="region of interest" description="Disordered" evidence="2">
    <location>
        <begin position="1"/>
        <end position="23"/>
    </location>
</feature>
<feature type="domain" description="EF-hand" evidence="3">
    <location>
        <begin position="415"/>
        <end position="450"/>
    </location>
</feature>
<feature type="region of interest" description="Disordered" evidence="2">
    <location>
        <begin position="177"/>
        <end position="353"/>
    </location>
</feature>
<proteinExistence type="predicted"/>
<organism evidence="4 5">
    <name type="scientific">Naegleria lovaniensis</name>
    <name type="common">Amoeba</name>
    <dbReference type="NCBI Taxonomy" id="51637"/>
    <lineage>
        <taxon>Eukaryota</taxon>
        <taxon>Discoba</taxon>
        <taxon>Heterolobosea</taxon>
        <taxon>Tetramitia</taxon>
        <taxon>Eutetramitia</taxon>
        <taxon>Vahlkampfiidae</taxon>
        <taxon>Naegleria</taxon>
    </lineage>
</organism>
<feature type="compositionally biased region" description="Low complexity" evidence="2">
    <location>
        <begin position="998"/>
        <end position="1011"/>
    </location>
</feature>
<dbReference type="CDD" id="cd00051">
    <property type="entry name" value="EFh"/>
    <property type="match status" value="1"/>
</dbReference>
<dbReference type="InterPro" id="IPR018247">
    <property type="entry name" value="EF_Hand_1_Ca_BS"/>
</dbReference>
<dbReference type="Pfam" id="PF13499">
    <property type="entry name" value="EF-hand_7"/>
    <property type="match status" value="1"/>
</dbReference>
<dbReference type="Proteomes" id="UP000816034">
    <property type="component" value="Unassembled WGS sequence"/>
</dbReference>
<feature type="region of interest" description="Disordered" evidence="2">
    <location>
        <begin position="998"/>
        <end position="1028"/>
    </location>
</feature>
<feature type="compositionally biased region" description="Polar residues" evidence="2">
    <location>
        <begin position="270"/>
        <end position="288"/>
    </location>
</feature>
<gene>
    <name evidence="4" type="ORF">C9374_006298</name>
</gene>
<evidence type="ECO:0000259" key="3">
    <source>
        <dbReference type="PROSITE" id="PS50222"/>
    </source>
</evidence>
<dbReference type="RefSeq" id="XP_044546989.1">
    <property type="nucleotide sequence ID" value="XM_044696142.1"/>
</dbReference>
<dbReference type="EMBL" id="PYSW02000027">
    <property type="protein sequence ID" value="KAG2381309.1"/>
    <property type="molecule type" value="Genomic_DNA"/>
</dbReference>
<evidence type="ECO:0000313" key="5">
    <source>
        <dbReference type="Proteomes" id="UP000816034"/>
    </source>
</evidence>
<dbReference type="PROSITE" id="PS50222">
    <property type="entry name" value="EF_HAND_2"/>
    <property type="match status" value="1"/>
</dbReference>
<feature type="compositionally biased region" description="Polar residues" evidence="2">
    <location>
        <begin position="8"/>
        <end position="23"/>
    </location>
</feature>
<accession>A0AA88GLR2</accession>
<dbReference type="Gene3D" id="3.15.10.10">
    <property type="entry name" value="Bactericidal permeability-increasing protein, domain 1"/>
    <property type="match status" value="1"/>
</dbReference>
<dbReference type="PANTHER" id="PTHR31138">
    <property type="entry name" value="CHROMOSOME 19, WHOLE GENOME SHOTGUN SEQUENCE"/>
    <property type="match status" value="1"/>
</dbReference>
<dbReference type="GO" id="GO:0005509">
    <property type="term" value="F:calcium ion binding"/>
    <property type="evidence" value="ECO:0007669"/>
    <property type="project" value="InterPro"/>
</dbReference>
<keyword evidence="5" id="KW-1185">Reference proteome</keyword>
<dbReference type="PANTHER" id="PTHR31138:SF1">
    <property type="entry name" value="PDZ DOMAIN-CONTAINING PROTEIN"/>
    <property type="match status" value="1"/>
</dbReference>
<feature type="compositionally biased region" description="Low complexity" evidence="2">
    <location>
        <begin position="298"/>
        <end position="309"/>
    </location>
</feature>
<evidence type="ECO:0000256" key="2">
    <source>
        <dbReference type="SAM" id="MobiDB-lite"/>
    </source>
</evidence>
<name>A0AA88GLR2_NAELO</name>
<dbReference type="InterPro" id="IPR045967">
    <property type="entry name" value="HAM1-like_N"/>
</dbReference>
<evidence type="ECO:0000256" key="1">
    <source>
        <dbReference type="ARBA" id="ARBA00022837"/>
    </source>
</evidence>
<dbReference type="AlphaFoldDB" id="A0AA88GLR2"/>
<feature type="compositionally biased region" description="Low complexity" evidence="2">
    <location>
        <begin position="259"/>
        <end position="269"/>
    </location>
</feature>
<evidence type="ECO:0000313" key="4">
    <source>
        <dbReference type="EMBL" id="KAG2381309.1"/>
    </source>
</evidence>
<feature type="compositionally biased region" description="Polar residues" evidence="2">
    <location>
        <begin position="335"/>
        <end position="353"/>
    </location>
</feature>
<dbReference type="InterPro" id="IPR002048">
    <property type="entry name" value="EF_hand_dom"/>
</dbReference>
<dbReference type="Pfam" id="PF19343">
    <property type="entry name" value="HAM1_N"/>
    <property type="match status" value="1"/>
</dbReference>
<reference evidence="4 5" key="1">
    <citation type="journal article" date="2018" name="BMC Genomics">
        <title>The genome of Naegleria lovaniensis, the basis for a comparative approach to unravel pathogenicity factors of the human pathogenic amoeba N. fowleri.</title>
        <authorList>
            <person name="Liechti N."/>
            <person name="Schurch N."/>
            <person name="Bruggmann R."/>
            <person name="Wittwer M."/>
        </authorList>
    </citation>
    <scope>NUCLEOTIDE SEQUENCE [LARGE SCALE GENOMIC DNA]</scope>
    <source>
        <strain evidence="4 5">ATCC 30569</strain>
    </source>
</reference>
<dbReference type="Gene3D" id="1.10.238.10">
    <property type="entry name" value="EF-hand"/>
    <property type="match status" value="1"/>
</dbReference>
<keyword evidence="1" id="KW-0106">Calcium</keyword>
<protein>
    <recommendedName>
        <fullName evidence="3">EF-hand domain-containing protein</fullName>
    </recommendedName>
</protein>
<feature type="compositionally biased region" description="Polar residues" evidence="2">
    <location>
        <begin position="312"/>
        <end position="323"/>
    </location>
</feature>
<feature type="compositionally biased region" description="Basic and acidic residues" evidence="2">
    <location>
        <begin position="1012"/>
        <end position="1028"/>
    </location>
</feature>
<dbReference type="SUPFAM" id="SSF47473">
    <property type="entry name" value="EF-hand"/>
    <property type="match status" value="1"/>
</dbReference>